<protein>
    <submittedName>
        <fullName evidence="1">ArsR family transcriptional regulator</fullName>
    </submittedName>
</protein>
<gene>
    <name evidence="1" type="ORF">GY24_16725</name>
</gene>
<dbReference type="Gene3D" id="1.10.10.10">
    <property type="entry name" value="Winged helix-like DNA-binding domain superfamily/Winged helix DNA-binding domain"/>
    <property type="match status" value="1"/>
</dbReference>
<organism evidence="1 2">
    <name type="scientific">Microterricola pindariensis</name>
    <dbReference type="NCBI Taxonomy" id="478010"/>
    <lineage>
        <taxon>Bacteria</taxon>
        <taxon>Bacillati</taxon>
        <taxon>Actinomycetota</taxon>
        <taxon>Actinomycetes</taxon>
        <taxon>Micrococcales</taxon>
        <taxon>Microbacteriaceae</taxon>
        <taxon>Microterricola</taxon>
    </lineage>
</organism>
<evidence type="ECO:0000313" key="2">
    <source>
        <dbReference type="Proteomes" id="UP000237755"/>
    </source>
</evidence>
<dbReference type="SUPFAM" id="SSF46785">
    <property type="entry name" value="Winged helix' DNA-binding domain"/>
    <property type="match status" value="1"/>
</dbReference>
<comment type="caution">
    <text evidence="1">The sequence shown here is derived from an EMBL/GenBank/DDBJ whole genome shotgun (WGS) entry which is preliminary data.</text>
</comment>
<dbReference type="Proteomes" id="UP000237755">
    <property type="component" value="Unassembled WGS sequence"/>
</dbReference>
<proteinExistence type="predicted"/>
<name>A0ABX5AR02_9MICO</name>
<reference evidence="1 2" key="1">
    <citation type="journal article" date="2008" name="Int. J. Syst. Evol. Microbiol.">
        <title>Leifsonia pindariensis sp. nov., isolated from the Pindari glacier of the Indian Himalayas, and emended description of the genus Leifsonia.</title>
        <authorList>
            <person name="Reddy G.S."/>
            <person name="Prabagaran S.R."/>
            <person name="Shivaji S."/>
        </authorList>
    </citation>
    <scope>NUCLEOTIDE SEQUENCE [LARGE SCALE GENOMIC DNA]</scope>
    <source>
        <strain evidence="1 2">PON 10</strain>
    </source>
</reference>
<evidence type="ECO:0000313" key="1">
    <source>
        <dbReference type="EMBL" id="PPL14272.1"/>
    </source>
</evidence>
<accession>A0ABX5AR02</accession>
<dbReference type="EMBL" id="MPZN01000103">
    <property type="protein sequence ID" value="PPL14272.1"/>
    <property type="molecule type" value="Genomic_DNA"/>
</dbReference>
<dbReference type="InterPro" id="IPR036388">
    <property type="entry name" value="WH-like_DNA-bd_sf"/>
</dbReference>
<keyword evidence="2" id="KW-1185">Reference proteome</keyword>
<dbReference type="InterPro" id="IPR036390">
    <property type="entry name" value="WH_DNA-bd_sf"/>
</dbReference>
<sequence length="168" mass="17719">MSEATDLRAALAALSRRVDSLEGARAAPPASSLWALDELRRRRAQHPSTAEGAVLLSGSVTLPDGTPVEWQQGASSAELLASEWGERSAAFAALGHPVRVELLRHVLNGVRGTAELAAIESLGTTGQLHHHLRQLLGAGWLRQSARGSYEVPASRVVPLLVCLAAVGE</sequence>